<evidence type="ECO:0000256" key="14">
    <source>
        <dbReference type="RuleBase" id="RU003692"/>
    </source>
</evidence>
<dbReference type="InterPro" id="IPR050151">
    <property type="entry name" value="Class-I_Pyr_Nuc-Dis_Oxidored"/>
</dbReference>
<dbReference type="SUPFAM" id="SSF55424">
    <property type="entry name" value="FAD/NAD-linked reductases, dimerisation (C-terminal) domain"/>
    <property type="match status" value="1"/>
</dbReference>
<dbReference type="GO" id="GO:0004148">
    <property type="term" value="F:dihydrolipoyl dehydrogenase (NADH) activity"/>
    <property type="evidence" value="ECO:0007669"/>
    <property type="project" value="UniProtKB-EC"/>
</dbReference>
<evidence type="ECO:0000259" key="16">
    <source>
        <dbReference type="Pfam" id="PF07992"/>
    </source>
</evidence>
<dbReference type="InterPro" id="IPR023753">
    <property type="entry name" value="FAD/NAD-binding_dom"/>
</dbReference>
<comment type="cofactor">
    <cofactor evidence="12 14">
        <name>FAD</name>
        <dbReference type="ChEBI" id="CHEBI:57692"/>
    </cofactor>
    <text evidence="12 14">Binds 1 FAD per subunit.</text>
</comment>
<dbReference type="SUPFAM" id="SSF51905">
    <property type="entry name" value="FAD/NAD(P)-binding domain"/>
    <property type="match status" value="1"/>
</dbReference>
<dbReference type="GO" id="GO:0050660">
    <property type="term" value="F:flavin adenine dinucleotide binding"/>
    <property type="evidence" value="ECO:0007669"/>
    <property type="project" value="InterPro"/>
</dbReference>
<dbReference type="EC" id="1.8.1.4" evidence="2 14"/>
<dbReference type="FunFam" id="3.30.390.30:FF:000001">
    <property type="entry name" value="Dihydrolipoyl dehydrogenase"/>
    <property type="match status" value="1"/>
</dbReference>
<evidence type="ECO:0000256" key="8">
    <source>
        <dbReference type="ARBA" id="ARBA00023157"/>
    </source>
</evidence>
<dbReference type="RefSeq" id="WP_108924787.1">
    <property type="nucleotide sequence ID" value="NZ_CP029206.1"/>
</dbReference>
<keyword evidence="7 12" id="KW-0520">NAD</keyword>
<evidence type="ECO:0000313" key="17">
    <source>
        <dbReference type="EMBL" id="AWI51576.1"/>
    </source>
</evidence>
<dbReference type="AlphaFoldDB" id="A0A2U8FM62"/>
<keyword evidence="12" id="KW-0547">Nucleotide-binding</keyword>
<keyword evidence="5 12" id="KW-0274">FAD</keyword>
<evidence type="ECO:0000259" key="15">
    <source>
        <dbReference type="Pfam" id="PF02852"/>
    </source>
</evidence>
<comment type="catalytic activity">
    <reaction evidence="10 14">
        <text>N(6)-[(R)-dihydrolipoyl]-L-lysyl-[protein] + NAD(+) = N(6)-[(R)-lipoyl]-L-lysyl-[protein] + NADH + H(+)</text>
        <dbReference type="Rhea" id="RHEA:15045"/>
        <dbReference type="Rhea" id="RHEA-COMP:10474"/>
        <dbReference type="Rhea" id="RHEA-COMP:10475"/>
        <dbReference type="ChEBI" id="CHEBI:15378"/>
        <dbReference type="ChEBI" id="CHEBI:57540"/>
        <dbReference type="ChEBI" id="CHEBI:57945"/>
        <dbReference type="ChEBI" id="CHEBI:83099"/>
        <dbReference type="ChEBI" id="CHEBI:83100"/>
        <dbReference type="EC" id="1.8.1.4"/>
    </reaction>
</comment>
<dbReference type="PANTHER" id="PTHR22912">
    <property type="entry name" value="DISULFIDE OXIDOREDUCTASE"/>
    <property type="match status" value="1"/>
</dbReference>
<reference evidence="18" key="1">
    <citation type="submission" date="2018-05" db="EMBL/GenBank/DDBJ databases">
        <title>Complete genome sequence of Actinobacillus porcitonsillarum reference strain 9953L55 (CCUG 46996).</title>
        <authorList>
            <person name="Dona V."/>
            <person name="Perreten V."/>
        </authorList>
    </citation>
    <scope>NUCLEOTIDE SEQUENCE [LARGE SCALE GENOMIC DNA]</scope>
    <source>
        <strain evidence="18">9953L55</strain>
    </source>
</reference>
<dbReference type="InterPro" id="IPR012999">
    <property type="entry name" value="Pyr_OxRdtase_I_AS"/>
</dbReference>
<dbReference type="Pfam" id="PF07992">
    <property type="entry name" value="Pyr_redox_2"/>
    <property type="match status" value="1"/>
</dbReference>
<dbReference type="PANTHER" id="PTHR22912:SF160">
    <property type="entry name" value="DIHYDROLIPOYL DEHYDROGENASE"/>
    <property type="match status" value="1"/>
</dbReference>
<dbReference type="InterPro" id="IPR016156">
    <property type="entry name" value="FAD/NAD-linked_Rdtase_dimer_sf"/>
</dbReference>
<evidence type="ECO:0000256" key="1">
    <source>
        <dbReference type="ARBA" id="ARBA00007532"/>
    </source>
</evidence>
<keyword evidence="9 14" id="KW-0676">Redox-active center</keyword>
<proteinExistence type="inferred from homology"/>
<evidence type="ECO:0000256" key="4">
    <source>
        <dbReference type="ARBA" id="ARBA00022630"/>
    </source>
</evidence>
<evidence type="ECO:0000256" key="10">
    <source>
        <dbReference type="ARBA" id="ARBA00049187"/>
    </source>
</evidence>
<feature type="binding site" evidence="12">
    <location>
        <position position="272"/>
    </location>
    <ligand>
        <name>NAD(+)</name>
        <dbReference type="ChEBI" id="CHEBI:57540"/>
    </ligand>
</feature>
<evidence type="ECO:0000256" key="2">
    <source>
        <dbReference type="ARBA" id="ARBA00012608"/>
    </source>
</evidence>
<dbReference type="Proteomes" id="UP000244920">
    <property type="component" value="Chromosome"/>
</dbReference>
<dbReference type="KEGG" id="apor:DDU33_08820"/>
<feature type="binding site" evidence="12">
    <location>
        <position position="313"/>
    </location>
    <ligand>
        <name>FAD</name>
        <dbReference type="ChEBI" id="CHEBI:57692"/>
    </ligand>
</feature>
<dbReference type="NCBIfam" id="TIGR01350">
    <property type="entry name" value="lipoamide_DH"/>
    <property type="match status" value="1"/>
</dbReference>
<evidence type="ECO:0000256" key="13">
    <source>
        <dbReference type="PIRSR" id="PIRSR000350-4"/>
    </source>
</evidence>
<accession>A0A2U8FM62</accession>
<gene>
    <name evidence="17" type="primary">lpdA</name>
    <name evidence="17" type="ORF">DDU33_08820</name>
</gene>
<keyword evidence="6 14" id="KW-0560">Oxidoreductase</keyword>
<feature type="domain" description="FAD/NAD(P)-binding" evidence="16">
    <location>
        <begin position="8"/>
        <end position="328"/>
    </location>
</feature>
<keyword evidence="8" id="KW-1015">Disulfide bond</keyword>
<keyword evidence="4 14" id="KW-0285">Flavoprotein</keyword>
<dbReference type="InterPro" id="IPR004099">
    <property type="entry name" value="Pyr_nucl-diS_OxRdtase_dimer"/>
</dbReference>
<comment type="miscellaneous">
    <text evidence="14">The active site is a redox-active disulfide bond.</text>
</comment>
<sequence length="474" mass="50649">MSKEIKTQVVVLGAGPAGYSAAFRCADLGLETVLVERYSTLGGVCLNVGCIPSKALLHVAKVIEEAKHAEKNGIFFTEPTIDLDKVRAGKDAVVAKLTGGLAGMAKARKVTVVEGLAAFTDPNTLVARDRDGNPTTIKFDNAIIAAGSRPIQLPFIPHEDPRIWDSTDALKLKEVPKKLLIMGGGIIGLEMGTVYHALGAEIEVVEMFDQVIPAADKDVVAIYTKQIEKKFKLMLETKVTAVEAKDDGIYVSMEGKACNDTKRYDAVLVAIGRVPNGKLIDAGKAGVNVDDRGFIAVDKQMRTNVPHIFAIGDIVGQPMLAHKGVHEGHVAAEVIAGQKHYFDPKVIPSIAYTEPEVAWVGKTEKECKQEGLNYEVAKFPWAASGRAIASECSEGMTKLIFDKDTHRLLGGAIVGTNGGELLGEIGLAIEMGCDAEDIALTIHAHPTLHESVGLAAEVFEGSITDLPNAKAKKR</sequence>
<dbReference type="Gene3D" id="3.50.50.60">
    <property type="entry name" value="FAD/NAD(P)-binding domain"/>
    <property type="match status" value="2"/>
</dbReference>
<evidence type="ECO:0000256" key="6">
    <source>
        <dbReference type="ARBA" id="ARBA00023002"/>
    </source>
</evidence>
<dbReference type="InterPro" id="IPR036188">
    <property type="entry name" value="FAD/NAD-bd_sf"/>
</dbReference>
<dbReference type="Pfam" id="PF02852">
    <property type="entry name" value="Pyr_redox_dim"/>
    <property type="match status" value="1"/>
</dbReference>
<evidence type="ECO:0000256" key="7">
    <source>
        <dbReference type="ARBA" id="ARBA00023027"/>
    </source>
</evidence>
<dbReference type="PROSITE" id="PS00076">
    <property type="entry name" value="PYRIDINE_REDOX_1"/>
    <property type="match status" value="1"/>
</dbReference>
<evidence type="ECO:0000256" key="12">
    <source>
        <dbReference type="PIRSR" id="PIRSR000350-3"/>
    </source>
</evidence>
<dbReference type="Gene3D" id="3.30.390.30">
    <property type="match status" value="1"/>
</dbReference>
<keyword evidence="18" id="KW-1185">Reference proteome</keyword>
<dbReference type="InterPro" id="IPR001100">
    <property type="entry name" value="Pyr_nuc-diS_OxRdtase"/>
</dbReference>
<dbReference type="InterPro" id="IPR006258">
    <property type="entry name" value="Lipoamide_DH"/>
</dbReference>
<feature type="binding site" evidence="12">
    <location>
        <position position="206"/>
    </location>
    <ligand>
        <name>NAD(+)</name>
        <dbReference type="ChEBI" id="CHEBI:57540"/>
    </ligand>
</feature>
<evidence type="ECO:0000256" key="3">
    <source>
        <dbReference type="ARBA" id="ARBA00016961"/>
    </source>
</evidence>
<feature type="disulfide bond" description="Redox-active" evidence="13">
    <location>
        <begin position="45"/>
        <end position="50"/>
    </location>
</feature>
<feature type="active site" description="Proton acceptor" evidence="11">
    <location>
        <position position="445"/>
    </location>
</feature>
<evidence type="ECO:0000256" key="11">
    <source>
        <dbReference type="PIRSR" id="PIRSR000350-2"/>
    </source>
</evidence>
<dbReference type="EMBL" id="CP029206">
    <property type="protein sequence ID" value="AWI51576.1"/>
    <property type="molecule type" value="Genomic_DNA"/>
</dbReference>
<dbReference type="PRINTS" id="PR00411">
    <property type="entry name" value="PNDRDTASEI"/>
</dbReference>
<organism evidence="17 18">
    <name type="scientific">Actinobacillus porcitonsillarum</name>
    <dbReference type="NCBI Taxonomy" id="189834"/>
    <lineage>
        <taxon>Bacteria</taxon>
        <taxon>Pseudomonadati</taxon>
        <taxon>Pseudomonadota</taxon>
        <taxon>Gammaproteobacteria</taxon>
        <taxon>Pasteurellales</taxon>
        <taxon>Pasteurellaceae</taxon>
        <taxon>Actinobacillus</taxon>
    </lineage>
</organism>
<evidence type="ECO:0000256" key="5">
    <source>
        <dbReference type="ARBA" id="ARBA00022827"/>
    </source>
</evidence>
<feature type="domain" description="Pyridine nucleotide-disulphide oxidoreductase dimerisation" evidence="15">
    <location>
        <begin position="347"/>
        <end position="455"/>
    </location>
</feature>
<feature type="binding site" evidence="12">
    <location>
        <begin position="183"/>
        <end position="190"/>
    </location>
    <ligand>
        <name>NAD(+)</name>
        <dbReference type="ChEBI" id="CHEBI:57540"/>
    </ligand>
</feature>
<protein>
    <recommendedName>
        <fullName evidence="3 14">Dihydrolipoyl dehydrogenase</fullName>
        <ecNumber evidence="2 14">1.8.1.4</ecNumber>
    </recommendedName>
</protein>
<dbReference type="PIRSF" id="PIRSF000350">
    <property type="entry name" value="Mercury_reductase_MerA"/>
    <property type="match status" value="1"/>
</dbReference>
<evidence type="ECO:0000256" key="9">
    <source>
        <dbReference type="ARBA" id="ARBA00023284"/>
    </source>
</evidence>
<feature type="binding site" evidence="12">
    <location>
        <begin position="319"/>
        <end position="322"/>
    </location>
    <ligand>
        <name>FAD</name>
        <dbReference type="ChEBI" id="CHEBI:57692"/>
    </ligand>
</feature>
<dbReference type="PRINTS" id="PR00368">
    <property type="entry name" value="FADPNR"/>
</dbReference>
<feature type="binding site" evidence="12">
    <location>
        <position position="54"/>
    </location>
    <ligand>
        <name>FAD</name>
        <dbReference type="ChEBI" id="CHEBI:57692"/>
    </ligand>
</feature>
<evidence type="ECO:0000313" key="18">
    <source>
        <dbReference type="Proteomes" id="UP000244920"/>
    </source>
</evidence>
<name>A0A2U8FM62_9PAST</name>
<dbReference type="GO" id="GO:0006103">
    <property type="term" value="P:2-oxoglutarate metabolic process"/>
    <property type="evidence" value="ECO:0007669"/>
    <property type="project" value="TreeGrafter"/>
</dbReference>
<comment type="similarity">
    <text evidence="1 14">Belongs to the class-I pyridine nucleotide-disulfide oxidoreductase family.</text>
</comment>